<keyword evidence="3" id="KW-1185">Reference proteome</keyword>
<dbReference type="RefSeq" id="XP_070885981.1">
    <property type="nucleotide sequence ID" value="XM_071024317.1"/>
</dbReference>
<evidence type="ECO:0000313" key="2">
    <source>
        <dbReference type="EMBL" id="KAL2867002.1"/>
    </source>
</evidence>
<keyword evidence="1" id="KW-1133">Transmembrane helix</keyword>
<dbReference type="GeneID" id="98139389"/>
<proteinExistence type="predicted"/>
<sequence length="142" mass="16019">MENSWTVEMKKPGLEERLGGNGECGTSFLTSLGMLDIPNPCSHHLFSLEYNPGIYSFKSCRYLYCTNFLISMGSLILLSRSMFFTAINASSQMVPKSVFEFATEVRVTELVLERYGRRRTSRTVFTGCSLLQLIFHSEGGFV</sequence>
<accession>A0ABR4LRF2</accession>
<dbReference type="Proteomes" id="UP001610432">
    <property type="component" value="Unassembled WGS sequence"/>
</dbReference>
<evidence type="ECO:0000256" key="1">
    <source>
        <dbReference type="SAM" id="Phobius"/>
    </source>
</evidence>
<protein>
    <submittedName>
        <fullName evidence="2">Uncharacterized protein</fullName>
    </submittedName>
</protein>
<gene>
    <name evidence="2" type="ORF">BJX67DRAFT_110956</name>
</gene>
<organism evidence="2 3">
    <name type="scientific">Aspergillus lucknowensis</name>
    <dbReference type="NCBI Taxonomy" id="176173"/>
    <lineage>
        <taxon>Eukaryota</taxon>
        <taxon>Fungi</taxon>
        <taxon>Dikarya</taxon>
        <taxon>Ascomycota</taxon>
        <taxon>Pezizomycotina</taxon>
        <taxon>Eurotiomycetes</taxon>
        <taxon>Eurotiomycetidae</taxon>
        <taxon>Eurotiales</taxon>
        <taxon>Aspergillaceae</taxon>
        <taxon>Aspergillus</taxon>
        <taxon>Aspergillus subgen. Nidulantes</taxon>
    </lineage>
</organism>
<reference evidence="2 3" key="1">
    <citation type="submission" date="2024-07" db="EMBL/GenBank/DDBJ databases">
        <title>Section-level genome sequencing and comparative genomics of Aspergillus sections Usti and Cavernicolus.</title>
        <authorList>
            <consortium name="Lawrence Berkeley National Laboratory"/>
            <person name="Nybo J.L."/>
            <person name="Vesth T.C."/>
            <person name="Theobald S."/>
            <person name="Frisvad J.C."/>
            <person name="Larsen T.O."/>
            <person name="Kjaerboelling I."/>
            <person name="Rothschild-Mancinelli K."/>
            <person name="Lyhne E.K."/>
            <person name="Kogle M.E."/>
            <person name="Barry K."/>
            <person name="Clum A."/>
            <person name="Na H."/>
            <person name="Ledsgaard L."/>
            <person name="Lin J."/>
            <person name="Lipzen A."/>
            <person name="Kuo A."/>
            <person name="Riley R."/>
            <person name="Mondo S."/>
            <person name="Labutti K."/>
            <person name="Haridas S."/>
            <person name="Pangalinan J."/>
            <person name="Salamov A.A."/>
            <person name="Simmons B.A."/>
            <person name="Magnuson J.K."/>
            <person name="Chen J."/>
            <person name="Drula E."/>
            <person name="Henrissat B."/>
            <person name="Wiebenga A."/>
            <person name="Lubbers R.J."/>
            <person name="Gomes A.C."/>
            <person name="Macurrencykelacurrency M.R."/>
            <person name="Stajich J."/>
            <person name="Grigoriev I.V."/>
            <person name="Mortensen U.H."/>
            <person name="De Vries R.P."/>
            <person name="Baker S.E."/>
            <person name="Andersen M.R."/>
        </authorList>
    </citation>
    <scope>NUCLEOTIDE SEQUENCE [LARGE SCALE GENOMIC DNA]</scope>
    <source>
        <strain evidence="2 3">CBS 449.75</strain>
    </source>
</reference>
<dbReference type="EMBL" id="JBFXLQ010000021">
    <property type="protein sequence ID" value="KAL2867002.1"/>
    <property type="molecule type" value="Genomic_DNA"/>
</dbReference>
<keyword evidence="1" id="KW-0472">Membrane</keyword>
<name>A0ABR4LRF2_9EURO</name>
<feature type="transmembrane region" description="Helical" evidence="1">
    <location>
        <begin position="62"/>
        <end position="83"/>
    </location>
</feature>
<comment type="caution">
    <text evidence="2">The sequence shown here is derived from an EMBL/GenBank/DDBJ whole genome shotgun (WGS) entry which is preliminary data.</text>
</comment>
<evidence type="ECO:0000313" key="3">
    <source>
        <dbReference type="Proteomes" id="UP001610432"/>
    </source>
</evidence>
<keyword evidence="1" id="KW-0812">Transmembrane</keyword>